<evidence type="ECO:0000256" key="4">
    <source>
        <dbReference type="PIRSR" id="PIRSR602401-1"/>
    </source>
</evidence>
<dbReference type="InterPro" id="IPR001128">
    <property type="entry name" value="Cyt_P450"/>
</dbReference>
<name>A0A9P4LWZ2_9PEZI</name>
<keyword evidence="7" id="KW-1185">Reference proteome</keyword>
<dbReference type="PANTHER" id="PTHR24305:SF152">
    <property type="entry name" value="P450, PUTATIVE (EUROFUNG)-RELATED"/>
    <property type="match status" value="1"/>
</dbReference>
<dbReference type="InterPro" id="IPR050121">
    <property type="entry name" value="Cytochrome_P450_monoxygenase"/>
</dbReference>
<reference evidence="6" key="1">
    <citation type="journal article" date="2020" name="Stud. Mycol.">
        <title>101 Dothideomycetes genomes: a test case for predicting lifestyles and emergence of pathogens.</title>
        <authorList>
            <person name="Haridas S."/>
            <person name="Albert R."/>
            <person name="Binder M."/>
            <person name="Bloem J."/>
            <person name="Labutti K."/>
            <person name="Salamov A."/>
            <person name="Andreopoulos B."/>
            <person name="Baker S."/>
            <person name="Barry K."/>
            <person name="Bills G."/>
            <person name="Bluhm B."/>
            <person name="Cannon C."/>
            <person name="Castanera R."/>
            <person name="Culley D."/>
            <person name="Daum C."/>
            <person name="Ezra D."/>
            <person name="Gonzalez J."/>
            <person name="Henrissat B."/>
            <person name="Kuo A."/>
            <person name="Liang C."/>
            <person name="Lipzen A."/>
            <person name="Lutzoni F."/>
            <person name="Magnuson J."/>
            <person name="Mondo S."/>
            <person name="Nolan M."/>
            <person name="Ohm R."/>
            <person name="Pangilinan J."/>
            <person name="Park H.-J."/>
            <person name="Ramirez L."/>
            <person name="Alfaro M."/>
            <person name="Sun H."/>
            <person name="Tritt A."/>
            <person name="Yoshinaga Y."/>
            <person name="Zwiers L.-H."/>
            <person name="Turgeon B."/>
            <person name="Goodwin S."/>
            <person name="Spatafora J."/>
            <person name="Crous P."/>
            <person name="Grigoriev I."/>
        </authorList>
    </citation>
    <scope>NUCLEOTIDE SEQUENCE</scope>
    <source>
        <strain evidence="6">CBS 121410</strain>
    </source>
</reference>
<evidence type="ECO:0000256" key="5">
    <source>
        <dbReference type="RuleBase" id="RU000461"/>
    </source>
</evidence>
<dbReference type="CDD" id="cd11062">
    <property type="entry name" value="CYP58-like"/>
    <property type="match status" value="1"/>
</dbReference>
<comment type="cofactor">
    <cofactor evidence="1 4">
        <name>heme</name>
        <dbReference type="ChEBI" id="CHEBI:30413"/>
    </cofactor>
</comment>
<dbReference type="InterPro" id="IPR017972">
    <property type="entry name" value="Cyt_P450_CS"/>
</dbReference>
<evidence type="ECO:0000313" key="6">
    <source>
        <dbReference type="EMBL" id="KAF2087557.1"/>
    </source>
</evidence>
<dbReference type="GO" id="GO:0016705">
    <property type="term" value="F:oxidoreductase activity, acting on paired donors, with incorporation or reduction of molecular oxygen"/>
    <property type="evidence" value="ECO:0007669"/>
    <property type="project" value="InterPro"/>
</dbReference>
<keyword evidence="4 5" id="KW-0349">Heme</keyword>
<feature type="binding site" description="axial binding residue" evidence="4">
    <location>
        <position position="442"/>
    </location>
    <ligand>
        <name>heme</name>
        <dbReference type="ChEBI" id="CHEBI:30413"/>
    </ligand>
    <ligandPart>
        <name>Fe</name>
        <dbReference type="ChEBI" id="CHEBI:18248"/>
    </ligandPart>
</feature>
<evidence type="ECO:0000256" key="1">
    <source>
        <dbReference type="ARBA" id="ARBA00001971"/>
    </source>
</evidence>
<dbReference type="Gene3D" id="1.10.630.10">
    <property type="entry name" value="Cytochrome P450"/>
    <property type="match status" value="1"/>
</dbReference>
<proteinExistence type="inferred from homology"/>
<protein>
    <submittedName>
        <fullName evidence="6">Cytochrome P450</fullName>
    </submittedName>
</protein>
<organism evidence="6 7">
    <name type="scientific">Saccharata proteae CBS 121410</name>
    <dbReference type="NCBI Taxonomy" id="1314787"/>
    <lineage>
        <taxon>Eukaryota</taxon>
        <taxon>Fungi</taxon>
        <taxon>Dikarya</taxon>
        <taxon>Ascomycota</taxon>
        <taxon>Pezizomycotina</taxon>
        <taxon>Dothideomycetes</taxon>
        <taxon>Dothideomycetes incertae sedis</taxon>
        <taxon>Botryosphaeriales</taxon>
        <taxon>Saccharataceae</taxon>
        <taxon>Saccharata</taxon>
    </lineage>
</organism>
<dbReference type="EMBL" id="ML978719">
    <property type="protein sequence ID" value="KAF2087557.1"/>
    <property type="molecule type" value="Genomic_DNA"/>
</dbReference>
<dbReference type="InterPro" id="IPR002401">
    <property type="entry name" value="Cyt_P450_E_grp-I"/>
</dbReference>
<dbReference type="PANTHER" id="PTHR24305">
    <property type="entry name" value="CYTOCHROME P450"/>
    <property type="match status" value="1"/>
</dbReference>
<dbReference type="PROSITE" id="PS00086">
    <property type="entry name" value="CYTOCHROME_P450"/>
    <property type="match status" value="1"/>
</dbReference>
<dbReference type="GO" id="GO:0005506">
    <property type="term" value="F:iron ion binding"/>
    <property type="evidence" value="ECO:0007669"/>
    <property type="project" value="InterPro"/>
</dbReference>
<dbReference type="PRINTS" id="PR00463">
    <property type="entry name" value="EP450I"/>
</dbReference>
<dbReference type="SUPFAM" id="SSF48264">
    <property type="entry name" value="Cytochrome P450"/>
    <property type="match status" value="1"/>
</dbReference>
<keyword evidence="5" id="KW-0560">Oxidoreductase</keyword>
<accession>A0A9P4LWZ2</accession>
<gene>
    <name evidence="6" type="ORF">K490DRAFT_41769</name>
</gene>
<evidence type="ECO:0000256" key="2">
    <source>
        <dbReference type="ARBA" id="ARBA00022723"/>
    </source>
</evidence>
<comment type="caution">
    <text evidence="6">The sequence shown here is derived from an EMBL/GenBank/DDBJ whole genome shotgun (WGS) entry which is preliminary data.</text>
</comment>
<keyword evidence="5" id="KW-0503">Monooxygenase</keyword>
<evidence type="ECO:0000256" key="3">
    <source>
        <dbReference type="ARBA" id="ARBA00023004"/>
    </source>
</evidence>
<dbReference type="InterPro" id="IPR036396">
    <property type="entry name" value="Cyt_P450_sf"/>
</dbReference>
<dbReference type="AlphaFoldDB" id="A0A9P4LWZ2"/>
<dbReference type="GO" id="GO:0004497">
    <property type="term" value="F:monooxygenase activity"/>
    <property type="evidence" value="ECO:0007669"/>
    <property type="project" value="UniProtKB-KW"/>
</dbReference>
<dbReference type="Proteomes" id="UP000799776">
    <property type="component" value="Unassembled WGS sequence"/>
</dbReference>
<dbReference type="OrthoDB" id="3945418at2759"/>
<keyword evidence="2 4" id="KW-0479">Metal-binding</keyword>
<sequence>MLLLTASVLWVGLPLALAVHLLVLAVYRRCFHPLANIPGPLLPAITTLYQTCYNGRYFLEIDRMHRVYGPVVRITPNEVHLSDPADYDKIYHMGSKFCKSPEFYGAFCIPHSTFTTPSNEVHKHKRGMLNPMFSRKVVLDLEAVVQEKAAKVVRLTAQAVRQRMPVDLHHIFRSVSVDVVTEYAMGKSYNLLDTPDLGAHFFAMIRGVGPAMWIFQQSLALQALALKVPSWLAPKLSEPLGHVAKLNEVSQVEEVQLKMNTGKLDKSRPTIFSELLNPANSDGWPVPTPMQLKDECYSLLAAAADTTGNAMSTAAYHTIANPDIYSRLREELVSAFPDEHARLDFVELEKLPYLTGVIKEGLRLSFGVPGRLPRVTPEPGATFQGHYVPAGTVVGMSSWQMHRDEGVFPDAMKFDPTRWLDEEKAKARAHQLVAFGKGTRQCVGMPLAYCELYVTLGTLFRRFDNLQVFETTAADLEFEDFFSAYYLAGKKWFKAIAKQ</sequence>
<evidence type="ECO:0000313" key="7">
    <source>
        <dbReference type="Proteomes" id="UP000799776"/>
    </source>
</evidence>
<keyword evidence="3 4" id="KW-0408">Iron</keyword>
<dbReference type="GO" id="GO:0020037">
    <property type="term" value="F:heme binding"/>
    <property type="evidence" value="ECO:0007669"/>
    <property type="project" value="InterPro"/>
</dbReference>
<comment type="similarity">
    <text evidence="5">Belongs to the cytochrome P450 family.</text>
</comment>
<dbReference type="Pfam" id="PF00067">
    <property type="entry name" value="p450"/>
    <property type="match status" value="1"/>
</dbReference>